<reference evidence="2 3" key="1">
    <citation type="submission" date="2024-03" db="EMBL/GenBank/DDBJ databases">
        <title>Aureococcus anophagefferens CCMP1851 and Kratosvirus quantuckense: Draft genome of a second virus-susceptible host strain in the model system.</title>
        <authorList>
            <person name="Chase E."/>
            <person name="Truchon A.R."/>
            <person name="Schepens W."/>
            <person name="Wilhelm S.W."/>
        </authorList>
    </citation>
    <scope>NUCLEOTIDE SEQUENCE [LARGE SCALE GENOMIC DNA]</scope>
    <source>
        <strain evidence="2 3">CCMP1851</strain>
    </source>
</reference>
<accession>A0ABR1G7C1</accession>
<gene>
    <name evidence="2" type="ORF">SO694_00043054</name>
</gene>
<protein>
    <submittedName>
        <fullName evidence="2">Uncharacterized protein</fullName>
    </submittedName>
</protein>
<comment type="caution">
    <text evidence="2">The sequence shown here is derived from an EMBL/GenBank/DDBJ whole genome shotgun (WGS) entry which is preliminary data.</text>
</comment>
<dbReference type="EMBL" id="JBBJCI010000084">
    <property type="protein sequence ID" value="KAK7248927.1"/>
    <property type="molecule type" value="Genomic_DNA"/>
</dbReference>
<evidence type="ECO:0000256" key="1">
    <source>
        <dbReference type="SAM" id="MobiDB-lite"/>
    </source>
</evidence>
<evidence type="ECO:0000313" key="2">
    <source>
        <dbReference type="EMBL" id="KAK7248927.1"/>
    </source>
</evidence>
<evidence type="ECO:0000313" key="3">
    <source>
        <dbReference type="Proteomes" id="UP001363151"/>
    </source>
</evidence>
<organism evidence="2 3">
    <name type="scientific">Aureococcus anophagefferens</name>
    <name type="common">Harmful bloom alga</name>
    <dbReference type="NCBI Taxonomy" id="44056"/>
    <lineage>
        <taxon>Eukaryota</taxon>
        <taxon>Sar</taxon>
        <taxon>Stramenopiles</taxon>
        <taxon>Ochrophyta</taxon>
        <taxon>Pelagophyceae</taxon>
        <taxon>Pelagomonadales</taxon>
        <taxon>Pelagomonadaceae</taxon>
        <taxon>Aureococcus</taxon>
    </lineage>
</organism>
<name>A0ABR1G7C1_AURAN</name>
<sequence length="193" mass="20513">MTPLVARADDAMEGDKAARCDADARRIADAAMEGDKAARCDADARRIADDFCARLAEASRAGASAVDALVLDPALAAALADDSLDALAAPDDSDLTLAVAVGEPWRARTSRARSDAGRPRPGTPEPGGRGVEAATHAHAPGRGVVHVGDAYHRVEPLAKRRAHARPHEHARDDAAWKRRYYDDDGREACVFLF</sequence>
<proteinExistence type="predicted"/>
<keyword evidence="3" id="KW-1185">Reference proteome</keyword>
<dbReference type="Proteomes" id="UP001363151">
    <property type="component" value="Unassembled WGS sequence"/>
</dbReference>
<feature type="region of interest" description="Disordered" evidence="1">
    <location>
        <begin position="108"/>
        <end position="134"/>
    </location>
</feature>